<evidence type="ECO:0000313" key="12">
    <source>
        <dbReference type="EMBL" id="AIU39580.1"/>
    </source>
</evidence>
<evidence type="ECO:0000256" key="2">
    <source>
        <dbReference type="ARBA" id="ARBA00004136"/>
    </source>
</evidence>
<evidence type="ECO:0000256" key="6">
    <source>
        <dbReference type="ARBA" id="ARBA00022553"/>
    </source>
</evidence>
<gene>
    <name evidence="12" type="primary">ORF55</name>
</gene>
<keyword evidence="11" id="KW-0449">Lipoprotein</keyword>
<name>A0A0B4Q632_9GAMA</name>
<evidence type="ECO:0000256" key="5">
    <source>
        <dbReference type="ARBA" id="ARBA00006551"/>
    </source>
</evidence>
<protein>
    <submittedName>
        <fullName evidence="12">Tegument protein UL51</fullName>
    </submittedName>
</protein>
<evidence type="ECO:0000256" key="7">
    <source>
        <dbReference type="ARBA" id="ARBA00022812"/>
    </source>
</evidence>
<evidence type="ECO:0000256" key="9">
    <source>
        <dbReference type="ARBA" id="ARBA00023139"/>
    </source>
</evidence>
<dbReference type="Pfam" id="PF04533">
    <property type="entry name" value="Herpes_U44"/>
    <property type="match status" value="1"/>
</dbReference>
<dbReference type="GO" id="GO:0044177">
    <property type="term" value="C:host cell Golgi apparatus"/>
    <property type="evidence" value="ECO:0007669"/>
    <property type="project" value="UniProtKB-SubCell"/>
</dbReference>
<evidence type="ECO:0000256" key="1">
    <source>
        <dbReference type="ARBA" id="ARBA00001991"/>
    </source>
</evidence>
<dbReference type="InterPro" id="IPR007619">
    <property type="entry name" value="Herpes_U44"/>
</dbReference>
<evidence type="ECO:0000256" key="4">
    <source>
        <dbReference type="ARBA" id="ARBA00004328"/>
    </source>
</evidence>
<dbReference type="Proteomes" id="UP000124452">
    <property type="component" value="Segment"/>
</dbReference>
<evidence type="ECO:0000313" key="13">
    <source>
        <dbReference type="Proteomes" id="UP000124452"/>
    </source>
</evidence>
<comment type="subcellular location">
    <subcellularLocation>
        <location evidence="2">Host Golgi apparatus</location>
    </subcellularLocation>
    <subcellularLocation>
        <location evidence="3">Host cytoplasm</location>
    </subcellularLocation>
    <subcellularLocation>
        <location evidence="4">Virion</location>
    </subcellularLocation>
</comment>
<comment type="similarity">
    <text evidence="5">Belongs to the herpesviridae UL51 family.</text>
</comment>
<keyword evidence="13" id="KW-1185">Reference proteome</keyword>
<keyword evidence="6" id="KW-0597">Phosphoprotein</keyword>
<proteinExistence type="inferred from homology"/>
<keyword evidence="9" id="KW-0564">Palmitate</keyword>
<reference evidence="12 13" key="1">
    <citation type="journal article" date="2015" name="Genome Announc.">
        <title>Genome sequences of equid herpesviruses 2 and 5.</title>
        <authorList>
            <person name="Wilkie G.S."/>
            <person name="Kerr K."/>
            <person name="Stewart J.P."/>
            <person name="Studdert M.J."/>
            <person name="Davison A.J."/>
        </authorList>
    </citation>
    <scope>NUCLEOTIDE SEQUENCE [LARGE SCALE GENOMIC DNA]</scope>
    <source>
        <strain evidence="12">2-141/67</strain>
    </source>
</reference>
<keyword evidence="8" id="KW-0946">Virion</keyword>
<sequence>MSSRWLQWTCCGLWPFGKSSKQYHQIINVYEDDAERMRAEIDMGLPPGVSVGDLIQNRQSEEALRQAHLLALQSNDITDYLRRFDAVRVPESCQSIVQAQIAKLKSVQQIIWNTMISMAVGNVTIDDSTLKTLLNKQAGESMALLEMEKLATALKMDTSTDWAQNIAAVVTAPVTAAPRLVCERMEEQEQLMEPLYDDPEGMEMVELTPATPSPFPCRERVAVLES</sequence>
<keyword evidence="7" id="KW-1040">Host Golgi apparatus</keyword>
<evidence type="ECO:0000256" key="8">
    <source>
        <dbReference type="ARBA" id="ARBA00022844"/>
    </source>
</evidence>
<dbReference type="RefSeq" id="YP_009118445.1">
    <property type="nucleotide sequence ID" value="NC_026421.1"/>
</dbReference>
<comment type="function">
    <text evidence="1">Plays several roles during the time course of infection, including egress of virus particles from the perinuclear space and secondary envelopment of cytoplasmic capsids that bud into specific trans-Golgi network (TGN)-derived membranes.</text>
</comment>
<evidence type="ECO:0000256" key="3">
    <source>
        <dbReference type="ARBA" id="ARBA00004192"/>
    </source>
</evidence>
<evidence type="ECO:0000256" key="11">
    <source>
        <dbReference type="ARBA" id="ARBA00023288"/>
    </source>
</evidence>
<dbReference type="EMBL" id="KM924295">
    <property type="protein sequence ID" value="AIU39580.1"/>
    <property type="molecule type" value="Genomic_DNA"/>
</dbReference>
<dbReference type="GO" id="GO:0044423">
    <property type="term" value="C:virion component"/>
    <property type="evidence" value="ECO:0007669"/>
    <property type="project" value="UniProtKB-KW"/>
</dbReference>
<dbReference type="OrthoDB" id="11734at10239"/>
<accession>A0A0B4Q632</accession>
<dbReference type="GeneID" id="23104192"/>
<evidence type="ECO:0000256" key="10">
    <source>
        <dbReference type="ARBA" id="ARBA00023200"/>
    </source>
</evidence>
<keyword evidence="10" id="KW-1035">Host cytoplasm</keyword>
<organism evidence="12 13">
    <name type="scientific">Equid gammaherpesvirus 5</name>
    <dbReference type="NCBI Taxonomy" id="10371"/>
    <lineage>
        <taxon>Viruses</taxon>
        <taxon>Duplodnaviria</taxon>
        <taxon>Heunggongvirae</taxon>
        <taxon>Peploviricota</taxon>
        <taxon>Herviviricetes</taxon>
        <taxon>Herpesvirales</taxon>
        <taxon>Orthoherpesviridae</taxon>
        <taxon>Gammaherpesvirinae</taxon>
        <taxon>Percavirus</taxon>
        <taxon>Percavirus equidgamma5</taxon>
    </lineage>
</organism>
<dbReference type="KEGG" id="vg:23104192"/>